<dbReference type="Gene3D" id="3.90.850.10">
    <property type="entry name" value="Fumarylacetoacetase-like, C-terminal domain"/>
    <property type="match status" value="1"/>
</dbReference>
<accession>A0AAJ2BPR4</accession>
<dbReference type="EMBL" id="JAVJAF010000001">
    <property type="protein sequence ID" value="MDR6235236.1"/>
    <property type="molecule type" value="Genomic_DNA"/>
</dbReference>
<feature type="domain" description="Fumarylacetoacetase-like C-terminal" evidence="2">
    <location>
        <begin position="1"/>
        <end position="143"/>
    </location>
</feature>
<dbReference type="PANTHER" id="PTHR43211:SF1">
    <property type="entry name" value="BLL6422 PROTEIN"/>
    <property type="match status" value="1"/>
</dbReference>
<evidence type="ECO:0000313" key="4">
    <source>
        <dbReference type="Proteomes" id="UP001268036"/>
    </source>
</evidence>
<dbReference type="Proteomes" id="UP001268036">
    <property type="component" value="Unassembled WGS sequence"/>
</dbReference>
<gene>
    <name evidence="3" type="ORF">QE440_002977</name>
</gene>
<sequence>MLLNDVSLRAHLFKEISIGFGPLRAKPSTVFAPVAITPDELGDAWRDGRVQLPLRVELNGERFGEPHGGEMDFSFPELVMHLARTRRLRAGTVLGSGTFSNRDYRRTGSACLAERRAIEKLEQGESRTPFLSFGDRLRFEMFGLDGQSLFGAIDHQFVAAPLPSEV</sequence>
<comment type="caution">
    <text evidence="3">The sequence shown here is derived from an EMBL/GenBank/DDBJ whole genome shotgun (WGS) entry which is preliminary data.</text>
</comment>
<dbReference type="PANTHER" id="PTHR43211">
    <property type="entry name" value="FUMARYLACETOACETATE HYDROLASE"/>
    <property type="match status" value="1"/>
</dbReference>
<dbReference type="InterPro" id="IPR011234">
    <property type="entry name" value="Fumarylacetoacetase-like_C"/>
</dbReference>
<organism evidence="3 4">
    <name type="scientific">Pseudomonas oryzihabitans</name>
    <dbReference type="NCBI Taxonomy" id="47885"/>
    <lineage>
        <taxon>Bacteria</taxon>
        <taxon>Pseudomonadati</taxon>
        <taxon>Pseudomonadota</taxon>
        <taxon>Gammaproteobacteria</taxon>
        <taxon>Pseudomonadales</taxon>
        <taxon>Pseudomonadaceae</taxon>
        <taxon>Pseudomonas</taxon>
    </lineage>
</organism>
<reference evidence="3" key="1">
    <citation type="submission" date="2023-08" db="EMBL/GenBank/DDBJ databases">
        <title>Functional and genomic diversity of the sorghum phyllosphere microbiome.</title>
        <authorList>
            <person name="Shade A."/>
        </authorList>
    </citation>
    <scope>NUCLEOTIDE SEQUENCE</scope>
    <source>
        <strain evidence="3">SORGH_AS_0201</strain>
    </source>
</reference>
<dbReference type="Pfam" id="PF01557">
    <property type="entry name" value="FAA_hydrolase"/>
    <property type="match status" value="1"/>
</dbReference>
<dbReference type="GO" id="GO:0003824">
    <property type="term" value="F:catalytic activity"/>
    <property type="evidence" value="ECO:0007669"/>
    <property type="project" value="InterPro"/>
</dbReference>
<dbReference type="SUPFAM" id="SSF56529">
    <property type="entry name" value="FAH"/>
    <property type="match status" value="1"/>
</dbReference>
<evidence type="ECO:0000256" key="1">
    <source>
        <dbReference type="ARBA" id="ARBA00010715"/>
    </source>
</evidence>
<evidence type="ECO:0000259" key="2">
    <source>
        <dbReference type="Pfam" id="PF01557"/>
    </source>
</evidence>
<dbReference type="AlphaFoldDB" id="A0AAJ2BPR4"/>
<name>A0AAJ2BPR4_9PSED</name>
<evidence type="ECO:0000313" key="3">
    <source>
        <dbReference type="EMBL" id="MDR6235236.1"/>
    </source>
</evidence>
<dbReference type="InterPro" id="IPR036663">
    <property type="entry name" value="Fumarylacetoacetase_C_sf"/>
</dbReference>
<proteinExistence type="inferred from homology"/>
<comment type="similarity">
    <text evidence="1">Belongs to the hydratase/decarboxylase family.</text>
</comment>
<protein>
    <submittedName>
        <fullName evidence="3">2-keto-4-pentenoate hydratase/2-oxohepta-3-ene-1,7-dioic acid hydratase in catechol pathway</fullName>
    </submittedName>
</protein>